<evidence type="ECO:0000313" key="2">
    <source>
        <dbReference type="EMBL" id="RNB50549.1"/>
    </source>
</evidence>
<name>A0A3M8AHJ4_9BACL</name>
<comment type="caution">
    <text evidence="2">The sequence shown here is derived from an EMBL/GenBank/DDBJ whole genome shotgun (WGS) entry which is preliminary data.</text>
</comment>
<dbReference type="SUPFAM" id="SSF51230">
    <property type="entry name" value="Single hybrid motif"/>
    <property type="match status" value="1"/>
</dbReference>
<dbReference type="AlphaFoldDB" id="A0A3M8AHJ4"/>
<feature type="domain" description="Multidrug resistance protein MdtA-like barrel-sandwich hybrid" evidence="1">
    <location>
        <begin position="7"/>
        <end position="70"/>
    </location>
</feature>
<dbReference type="Gene3D" id="2.40.50.100">
    <property type="match status" value="1"/>
</dbReference>
<dbReference type="InterPro" id="IPR058625">
    <property type="entry name" value="MdtA-like_BSH"/>
</dbReference>
<evidence type="ECO:0000259" key="1">
    <source>
        <dbReference type="Pfam" id="PF25917"/>
    </source>
</evidence>
<proteinExistence type="predicted"/>
<dbReference type="RefSeq" id="WP_007784398.1">
    <property type="nucleotide sequence ID" value="NZ_JARMDS010000055.1"/>
</dbReference>
<accession>A0A3M8AHJ4</accession>
<dbReference type="OrthoDB" id="2474901at2"/>
<gene>
    <name evidence="2" type="ORF">EB820_21325</name>
</gene>
<sequence>MGLKYDVVSPFAGTIARIFFRLSDSVQEGEVLFTLADGSRSIDILSPVTGSVEAIEVEQGELVIAGMILASIMLCSEESSKRDECESKA</sequence>
<protein>
    <recommendedName>
        <fullName evidence="1">Multidrug resistance protein MdtA-like barrel-sandwich hybrid domain-containing protein</fullName>
    </recommendedName>
</protein>
<evidence type="ECO:0000313" key="3">
    <source>
        <dbReference type="Proteomes" id="UP000276178"/>
    </source>
</evidence>
<dbReference type="Pfam" id="PF25917">
    <property type="entry name" value="BSH_RND"/>
    <property type="match status" value="1"/>
</dbReference>
<dbReference type="InterPro" id="IPR011053">
    <property type="entry name" value="Single_hybrid_motif"/>
</dbReference>
<dbReference type="EMBL" id="RHHN01000068">
    <property type="protein sequence ID" value="RNB50549.1"/>
    <property type="molecule type" value="Genomic_DNA"/>
</dbReference>
<dbReference type="Proteomes" id="UP000276178">
    <property type="component" value="Unassembled WGS sequence"/>
</dbReference>
<organism evidence="2 3">
    <name type="scientific">Brevibacillus agri</name>
    <dbReference type="NCBI Taxonomy" id="51101"/>
    <lineage>
        <taxon>Bacteria</taxon>
        <taxon>Bacillati</taxon>
        <taxon>Bacillota</taxon>
        <taxon>Bacilli</taxon>
        <taxon>Bacillales</taxon>
        <taxon>Paenibacillaceae</taxon>
        <taxon>Brevibacillus</taxon>
    </lineage>
</organism>
<reference evidence="2 3" key="1">
    <citation type="submission" date="2018-10" db="EMBL/GenBank/DDBJ databases">
        <title>Phylogenomics of Brevibacillus.</title>
        <authorList>
            <person name="Dunlap C."/>
        </authorList>
    </citation>
    <scope>NUCLEOTIDE SEQUENCE [LARGE SCALE GENOMIC DNA]</scope>
    <source>
        <strain evidence="2 3">NRRL NRS 1219</strain>
    </source>
</reference>